<dbReference type="InterPro" id="IPR013105">
    <property type="entry name" value="TPR_2"/>
</dbReference>
<reference evidence="4 5" key="1">
    <citation type="submission" date="2018-08" db="EMBL/GenBank/DDBJ databases">
        <title>Genomic Encyclopedia of Archaeal and Bacterial Type Strains, Phase II (KMG-II): from individual species to whole genera.</title>
        <authorList>
            <person name="Goeker M."/>
        </authorList>
    </citation>
    <scope>NUCLEOTIDE SEQUENCE [LARGE SCALE GENOMIC DNA]</scope>
    <source>
        <strain evidence="4 5">DSM 15986</strain>
    </source>
</reference>
<dbReference type="SMART" id="SM00028">
    <property type="entry name" value="TPR"/>
    <property type="match status" value="2"/>
</dbReference>
<keyword evidence="2 3" id="KW-0802">TPR repeat</keyword>
<accession>A0A3E0DWD2</accession>
<dbReference type="Pfam" id="PF13181">
    <property type="entry name" value="TPR_8"/>
    <property type="match status" value="1"/>
</dbReference>
<dbReference type="SUPFAM" id="SSF54427">
    <property type="entry name" value="NTF2-like"/>
    <property type="match status" value="1"/>
</dbReference>
<comment type="caution">
    <text evidence="4">The sequence shown here is derived from an EMBL/GenBank/DDBJ whole genome shotgun (WGS) entry which is preliminary data.</text>
</comment>
<dbReference type="RefSeq" id="WP_086539985.1">
    <property type="nucleotide sequence ID" value="NZ_MSSW01000006.1"/>
</dbReference>
<dbReference type="Pfam" id="PF07719">
    <property type="entry name" value="TPR_2"/>
    <property type="match status" value="1"/>
</dbReference>
<dbReference type="AlphaFoldDB" id="A0A3E0DWD2"/>
<feature type="repeat" description="TPR" evidence="3">
    <location>
        <begin position="202"/>
        <end position="235"/>
    </location>
</feature>
<evidence type="ECO:0000256" key="3">
    <source>
        <dbReference type="PROSITE-ProRule" id="PRU00339"/>
    </source>
</evidence>
<gene>
    <name evidence="4" type="ORF">C8N25_1072</name>
</gene>
<evidence type="ECO:0000256" key="1">
    <source>
        <dbReference type="ARBA" id="ARBA00022737"/>
    </source>
</evidence>
<protein>
    <submittedName>
        <fullName evidence="4">Tetratricopeptide repeat protein</fullName>
    </submittedName>
</protein>
<name>A0A3E0DWD2_9BACT</name>
<dbReference type="OrthoDB" id="9793489at2"/>
<feature type="repeat" description="TPR" evidence="3">
    <location>
        <begin position="168"/>
        <end position="201"/>
    </location>
</feature>
<dbReference type="PROSITE" id="PS50005">
    <property type="entry name" value="TPR"/>
    <property type="match status" value="2"/>
</dbReference>
<keyword evidence="1" id="KW-0677">Repeat</keyword>
<dbReference type="InterPro" id="IPR011990">
    <property type="entry name" value="TPR-like_helical_dom_sf"/>
</dbReference>
<dbReference type="Gene3D" id="1.25.40.10">
    <property type="entry name" value="Tetratricopeptide repeat domain"/>
    <property type="match status" value="1"/>
</dbReference>
<dbReference type="Proteomes" id="UP000256405">
    <property type="component" value="Unassembled WGS sequence"/>
</dbReference>
<sequence length="246" mass="28347">MKLFLVILFALISLVQFYGVGTSVEDEEKIKKIVRSETEYFLKRDSLAWKDLFVHGETTTRVYAGLGFYGNQVGWNNFGPGLLQWMKDSPTPSRYTNVKNSNYIINISDDLAWVTYDQVLSVPGVDSIPPSGSREFRTLVKDKQQWKISSIMTIDTRSYFNVNPESMEYMFNLLGYSYLEKNKTEEAIEVFKLNVKLNPEAWNTYDSLGEAYALAGNKDLAIENYRKSVELNPENEYGKEMLKKLK</sequence>
<organism evidence="4 5">
    <name type="scientific">Algoriphagus antarcticus</name>
    <dbReference type="NCBI Taxonomy" id="238540"/>
    <lineage>
        <taxon>Bacteria</taxon>
        <taxon>Pseudomonadati</taxon>
        <taxon>Bacteroidota</taxon>
        <taxon>Cytophagia</taxon>
        <taxon>Cytophagales</taxon>
        <taxon>Cyclobacteriaceae</taxon>
        <taxon>Algoriphagus</taxon>
    </lineage>
</organism>
<dbReference type="Gene3D" id="3.10.450.50">
    <property type="match status" value="1"/>
</dbReference>
<dbReference type="EMBL" id="QUNF01000007">
    <property type="protein sequence ID" value="REG90265.1"/>
    <property type="molecule type" value="Genomic_DNA"/>
</dbReference>
<evidence type="ECO:0000313" key="5">
    <source>
        <dbReference type="Proteomes" id="UP000256405"/>
    </source>
</evidence>
<dbReference type="SUPFAM" id="SSF48452">
    <property type="entry name" value="TPR-like"/>
    <property type="match status" value="1"/>
</dbReference>
<dbReference type="InterPro" id="IPR019734">
    <property type="entry name" value="TPR_rpt"/>
</dbReference>
<evidence type="ECO:0000256" key="2">
    <source>
        <dbReference type="ARBA" id="ARBA00022803"/>
    </source>
</evidence>
<dbReference type="InterPro" id="IPR032710">
    <property type="entry name" value="NTF2-like_dom_sf"/>
</dbReference>
<evidence type="ECO:0000313" key="4">
    <source>
        <dbReference type="EMBL" id="REG90265.1"/>
    </source>
</evidence>
<keyword evidence="5" id="KW-1185">Reference proteome</keyword>
<proteinExistence type="predicted"/>